<feature type="non-terminal residue" evidence="2">
    <location>
        <position position="1"/>
    </location>
</feature>
<name>H8YGK7_DROTE</name>
<evidence type="ECO:0000259" key="1">
    <source>
        <dbReference type="Pfam" id="PF00207"/>
    </source>
</evidence>
<dbReference type="InterPro" id="IPR001599">
    <property type="entry name" value="Macroglobln_a2"/>
</dbReference>
<dbReference type="GO" id="GO:0004866">
    <property type="term" value="F:endopeptidase inhibitor activity"/>
    <property type="evidence" value="ECO:0007669"/>
    <property type="project" value="InterPro"/>
</dbReference>
<protein>
    <submittedName>
        <fullName evidence="2">Thiolester containing protein 2</fullName>
    </submittedName>
</protein>
<dbReference type="EMBL" id="JF508864">
    <property type="protein sequence ID" value="AFD34009.1"/>
    <property type="molecule type" value="Genomic_DNA"/>
</dbReference>
<dbReference type="Pfam" id="PF00207">
    <property type="entry name" value="A2M"/>
    <property type="match status" value="1"/>
</dbReference>
<feature type="domain" description="Alpha-2-macroglobulin" evidence="1">
    <location>
        <begin position="63"/>
        <end position="100"/>
    </location>
</feature>
<evidence type="ECO:0000313" key="2">
    <source>
        <dbReference type="EMBL" id="AFD34009.1"/>
    </source>
</evidence>
<sequence length="101" mass="11246">VTLTNANYPYSSEFPDYVEDDPGVFAFELNREALPLMPEIANFPSDTGNSVEPNKIRENFADVWIWQSIGLSVGEDGFTLTKKIPDTITSWVVTGFSLNPT</sequence>
<reference evidence="2" key="1">
    <citation type="submission" date="2011-03" db="EMBL/GenBank/DDBJ databases">
        <title>Phylogenetic analysis of TEP genes.</title>
        <authorList>
            <person name="Zhan L.L."/>
        </authorList>
    </citation>
    <scope>NUCLEOTIDE SEQUENCE</scope>
</reference>
<dbReference type="Gene3D" id="2.20.130.20">
    <property type="match status" value="1"/>
</dbReference>
<organism evidence="2">
    <name type="scientific">Drosophila teissieri</name>
    <name type="common">Fruit fly</name>
    <dbReference type="NCBI Taxonomy" id="7243"/>
    <lineage>
        <taxon>Eukaryota</taxon>
        <taxon>Metazoa</taxon>
        <taxon>Ecdysozoa</taxon>
        <taxon>Arthropoda</taxon>
        <taxon>Hexapoda</taxon>
        <taxon>Insecta</taxon>
        <taxon>Pterygota</taxon>
        <taxon>Neoptera</taxon>
        <taxon>Endopterygota</taxon>
        <taxon>Diptera</taxon>
        <taxon>Brachycera</taxon>
        <taxon>Muscomorpha</taxon>
        <taxon>Ephydroidea</taxon>
        <taxon>Drosophilidae</taxon>
        <taxon>Drosophila</taxon>
        <taxon>Sophophora</taxon>
    </lineage>
</organism>
<dbReference type="AlphaFoldDB" id="H8YGK7"/>
<gene>
    <name evidence="2" type="primary">TEP2</name>
</gene>
<proteinExistence type="predicted"/>
<feature type="non-terminal residue" evidence="2">
    <location>
        <position position="101"/>
    </location>
</feature>
<accession>H8YGK7</accession>